<proteinExistence type="predicted"/>
<name>A0A923L044_9BURK</name>
<dbReference type="AlphaFoldDB" id="A0A923L044"/>
<dbReference type="EMBL" id="JACOGG010000035">
    <property type="protein sequence ID" value="MBC3937188.1"/>
    <property type="molecule type" value="Genomic_DNA"/>
</dbReference>
<dbReference type="PROSITE" id="PS51257">
    <property type="entry name" value="PROKAR_LIPOPROTEIN"/>
    <property type="match status" value="1"/>
</dbReference>
<evidence type="ECO:0000313" key="3">
    <source>
        <dbReference type="Proteomes" id="UP000612361"/>
    </source>
</evidence>
<dbReference type="RefSeq" id="WP_186882673.1">
    <property type="nucleotide sequence ID" value="NZ_JACOGG010000035.1"/>
</dbReference>
<reference evidence="2" key="1">
    <citation type="submission" date="2020-08" db="EMBL/GenBank/DDBJ databases">
        <title>Novel species isolated from subtropical streams in China.</title>
        <authorList>
            <person name="Lu H."/>
        </authorList>
    </citation>
    <scope>NUCLEOTIDE SEQUENCE</scope>
    <source>
        <strain evidence="2">CY7W</strain>
    </source>
</reference>
<keyword evidence="1" id="KW-0732">Signal</keyword>
<organism evidence="2 3">
    <name type="scientific">Undibacterium rugosum</name>
    <dbReference type="NCBI Taxonomy" id="2762291"/>
    <lineage>
        <taxon>Bacteria</taxon>
        <taxon>Pseudomonadati</taxon>
        <taxon>Pseudomonadota</taxon>
        <taxon>Betaproteobacteria</taxon>
        <taxon>Burkholderiales</taxon>
        <taxon>Oxalobacteraceae</taxon>
        <taxon>Undibacterium</taxon>
    </lineage>
</organism>
<gene>
    <name evidence="2" type="ORF">H8K47_17660</name>
</gene>
<sequence>MKLLFSIFVICFLVGCSPSEAELEEAKISELKEFVSSSLKGPKSSQFRNVRLNRGVLCGEMNAKNGFGAYVGFKKFFAVGERFAYVDGLGLVAGNAPASDINDAIKSLDRENKILDKSYLRIKSGEKPFSKEETDELIAIEVFNENWTKYCAVASR</sequence>
<evidence type="ECO:0008006" key="4">
    <source>
        <dbReference type="Google" id="ProtNLM"/>
    </source>
</evidence>
<protein>
    <recommendedName>
        <fullName evidence="4">Lipoprotein</fullName>
    </recommendedName>
</protein>
<evidence type="ECO:0000313" key="2">
    <source>
        <dbReference type="EMBL" id="MBC3937188.1"/>
    </source>
</evidence>
<dbReference type="Proteomes" id="UP000612361">
    <property type="component" value="Unassembled WGS sequence"/>
</dbReference>
<evidence type="ECO:0000256" key="1">
    <source>
        <dbReference type="SAM" id="SignalP"/>
    </source>
</evidence>
<accession>A0A923L044</accession>
<feature type="signal peptide" evidence="1">
    <location>
        <begin position="1"/>
        <end position="21"/>
    </location>
</feature>
<comment type="caution">
    <text evidence="2">The sequence shown here is derived from an EMBL/GenBank/DDBJ whole genome shotgun (WGS) entry which is preliminary data.</text>
</comment>
<feature type="chain" id="PRO_5037273179" description="Lipoprotein" evidence="1">
    <location>
        <begin position="22"/>
        <end position="156"/>
    </location>
</feature>
<keyword evidence="3" id="KW-1185">Reference proteome</keyword>